<sequence>MAEKENIQEVLLKKFKSEGTELTVFLLNGFQMKGKIVDFDDKVVLLDILGKEHLIYKHAISTFVDAQDDLNQDSEQ</sequence>
<comment type="subunit">
    <text evidence="3">Homohexamer.</text>
</comment>
<dbReference type="InterPro" id="IPR010920">
    <property type="entry name" value="LSM_dom_sf"/>
</dbReference>
<evidence type="ECO:0000256" key="3">
    <source>
        <dbReference type="HAMAP-Rule" id="MF_00436"/>
    </source>
</evidence>
<dbReference type="KEGG" id="sscu:CEP64_06825"/>
<accession>A0AAI8DFW0</accession>
<dbReference type="Proteomes" id="UP000197058">
    <property type="component" value="Chromosome"/>
</dbReference>
<dbReference type="Gene3D" id="2.30.30.100">
    <property type="match status" value="1"/>
</dbReference>
<keyword evidence="1 3" id="KW-0694">RNA-binding</keyword>
<dbReference type="GO" id="GO:0043487">
    <property type="term" value="P:regulation of RNA stability"/>
    <property type="evidence" value="ECO:0007669"/>
    <property type="project" value="TreeGrafter"/>
</dbReference>
<dbReference type="PANTHER" id="PTHR34772:SF1">
    <property type="entry name" value="RNA-BINDING PROTEIN HFQ"/>
    <property type="match status" value="1"/>
</dbReference>
<evidence type="ECO:0000256" key="1">
    <source>
        <dbReference type="ARBA" id="ARBA00022884"/>
    </source>
</evidence>
<dbReference type="GO" id="GO:0003723">
    <property type="term" value="F:RNA binding"/>
    <property type="evidence" value="ECO:0007669"/>
    <property type="project" value="UniProtKB-UniRule"/>
</dbReference>
<dbReference type="InterPro" id="IPR005001">
    <property type="entry name" value="Hfq"/>
</dbReference>
<organism evidence="4 5">
    <name type="scientific">Mammaliicoccus sciuri</name>
    <name type="common">Staphylococcus sciuri</name>
    <dbReference type="NCBI Taxonomy" id="1296"/>
    <lineage>
        <taxon>Bacteria</taxon>
        <taxon>Bacillati</taxon>
        <taxon>Bacillota</taxon>
        <taxon>Bacilli</taxon>
        <taxon>Bacillales</taxon>
        <taxon>Staphylococcaceae</taxon>
        <taxon>Mammaliicoccus</taxon>
    </lineage>
</organism>
<comment type="function">
    <text evidence="3">RNA chaperone that binds small regulatory RNA (sRNAs) and mRNAs to facilitate mRNA translational regulation in response to envelope stress, environmental stress and changes in metabolite concentrations. Also binds with high specificity to tRNAs.</text>
</comment>
<gene>
    <name evidence="3 4" type="primary">hfq</name>
    <name evidence="4" type="ORF">CEP64_06825</name>
</gene>
<evidence type="ECO:0000313" key="4">
    <source>
        <dbReference type="EMBL" id="ASE34302.1"/>
    </source>
</evidence>
<dbReference type="SUPFAM" id="SSF50182">
    <property type="entry name" value="Sm-like ribonucleoproteins"/>
    <property type="match status" value="1"/>
</dbReference>
<dbReference type="CDD" id="cd01716">
    <property type="entry name" value="Hfq"/>
    <property type="match status" value="1"/>
</dbReference>
<proteinExistence type="inferred from homology"/>
<dbReference type="Pfam" id="PF17209">
    <property type="entry name" value="Hfq"/>
    <property type="match status" value="1"/>
</dbReference>
<dbReference type="GO" id="GO:0006355">
    <property type="term" value="P:regulation of DNA-templated transcription"/>
    <property type="evidence" value="ECO:0007669"/>
    <property type="project" value="InterPro"/>
</dbReference>
<dbReference type="HAMAP" id="MF_00436">
    <property type="entry name" value="Hfq"/>
    <property type="match status" value="1"/>
</dbReference>
<dbReference type="GO" id="GO:0005829">
    <property type="term" value="C:cytosol"/>
    <property type="evidence" value="ECO:0007669"/>
    <property type="project" value="TreeGrafter"/>
</dbReference>
<reference evidence="5" key="1">
    <citation type="submission" date="2017-06" db="EMBL/GenBank/DDBJ databases">
        <title>FDA dAtabase for Regulatory Grade micrObial Sequences (FDA-ARGOS): Supporting development and validation of Infectious Disease Dx tests.</title>
        <authorList>
            <person name="Goldberg B."/>
            <person name="Campos J."/>
            <person name="Tallon L."/>
            <person name="Sadzewicz L."/>
            <person name="Sengamalay N."/>
            <person name="Ott S."/>
            <person name="Godinez A."/>
            <person name="Nagaraj S."/>
            <person name="Vavikolanu K."/>
            <person name="Nadendla S."/>
            <person name="George J."/>
            <person name="Geyer C."/>
            <person name="Sichtig H."/>
        </authorList>
    </citation>
    <scope>NUCLEOTIDE SEQUENCE [LARGE SCALE GENOMIC DNA]</scope>
    <source>
        <strain evidence="5">FDAARGOS_285</strain>
    </source>
</reference>
<keyword evidence="2 3" id="KW-0346">Stress response</keyword>
<name>A0AAI8DFW0_MAMSC</name>
<evidence type="ECO:0000256" key="2">
    <source>
        <dbReference type="ARBA" id="ARBA00023016"/>
    </source>
</evidence>
<comment type="similarity">
    <text evidence="3">Belongs to the Hfq family.</text>
</comment>
<dbReference type="AlphaFoldDB" id="A0AAI8DFW0"/>
<dbReference type="PANTHER" id="PTHR34772">
    <property type="entry name" value="RNA-BINDING PROTEIN HFQ"/>
    <property type="match status" value="1"/>
</dbReference>
<dbReference type="NCBIfam" id="TIGR02383">
    <property type="entry name" value="Hfq"/>
    <property type="match status" value="1"/>
</dbReference>
<evidence type="ECO:0000313" key="5">
    <source>
        <dbReference type="Proteomes" id="UP000197058"/>
    </source>
</evidence>
<dbReference type="GO" id="GO:0045974">
    <property type="term" value="P:regulation of translation, ncRNA-mediated"/>
    <property type="evidence" value="ECO:0007669"/>
    <property type="project" value="TreeGrafter"/>
</dbReference>
<protein>
    <recommendedName>
        <fullName evidence="3">RNA-binding protein Hfq</fullName>
    </recommendedName>
</protein>
<dbReference type="RefSeq" id="WP_058591434.1">
    <property type="nucleotide sequence ID" value="NZ_CP022046.2"/>
</dbReference>
<dbReference type="EMBL" id="CP022046">
    <property type="protein sequence ID" value="ASE34302.1"/>
    <property type="molecule type" value="Genomic_DNA"/>
</dbReference>